<comment type="caution">
    <text evidence="1">The sequence shown here is derived from an EMBL/GenBank/DDBJ whole genome shotgun (WGS) entry which is preliminary data.</text>
</comment>
<proteinExistence type="predicted"/>
<name>A0A7J5QIE3_9BACE</name>
<feature type="non-terminal residue" evidence="1">
    <location>
        <position position="1"/>
    </location>
</feature>
<reference evidence="1 2" key="1">
    <citation type="journal article" date="2019" name="Nat. Med.">
        <title>A library of human gut bacterial isolates paired with longitudinal multiomics data enables mechanistic microbiome research.</title>
        <authorList>
            <person name="Poyet M."/>
            <person name="Groussin M."/>
            <person name="Gibbons S.M."/>
            <person name="Avila-Pacheco J."/>
            <person name="Jiang X."/>
            <person name="Kearney S.M."/>
            <person name="Perrotta A.R."/>
            <person name="Berdy B."/>
            <person name="Zhao S."/>
            <person name="Lieberman T.D."/>
            <person name="Swanson P.K."/>
            <person name="Smith M."/>
            <person name="Roesemann S."/>
            <person name="Alexander J.E."/>
            <person name="Rich S.A."/>
            <person name="Livny J."/>
            <person name="Vlamakis H."/>
            <person name="Clish C."/>
            <person name="Bullock K."/>
            <person name="Deik A."/>
            <person name="Scott J."/>
            <person name="Pierce K.A."/>
            <person name="Xavier R.J."/>
            <person name="Alm E.J."/>
        </authorList>
    </citation>
    <scope>NUCLEOTIDE SEQUENCE [LARGE SCALE GENOMIC DNA]</scope>
    <source>
        <strain evidence="1 2">BIOML-A7</strain>
    </source>
</reference>
<protein>
    <submittedName>
        <fullName evidence="1">DNA repair protein RecO</fullName>
    </submittedName>
</protein>
<evidence type="ECO:0000313" key="2">
    <source>
        <dbReference type="Proteomes" id="UP000471447"/>
    </source>
</evidence>
<organism evidence="1 2">
    <name type="scientific">Bacteroides xylanisolvens</name>
    <dbReference type="NCBI Taxonomy" id="371601"/>
    <lineage>
        <taxon>Bacteria</taxon>
        <taxon>Pseudomonadati</taxon>
        <taxon>Bacteroidota</taxon>
        <taxon>Bacteroidia</taxon>
        <taxon>Bacteroidales</taxon>
        <taxon>Bacteroidaceae</taxon>
        <taxon>Bacteroides</taxon>
    </lineage>
</organism>
<accession>A0A7J5QIE3</accession>
<dbReference type="AlphaFoldDB" id="A0A7J5QIE3"/>
<dbReference type="Proteomes" id="UP000471447">
    <property type="component" value="Unassembled WGS sequence"/>
</dbReference>
<gene>
    <name evidence="1" type="ORF">GAZ26_27425</name>
</gene>
<sequence length="99" mass="11849">FSRFLGLYPNTEDYREGCFFDMLNACFVSVRPLHGAFLKPEEASRINLLMRMNYETMHLFTMSRLERNRCLVIMNDYYRLHLPDFPVLKSLDVLKELFS</sequence>
<dbReference type="EMBL" id="WDCG01000082">
    <property type="protein sequence ID" value="KAB6415067.1"/>
    <property type="molecule type" value="Genomic_DNA"/>
</dbReference>
<evidence type="ECO:0000313" key="1">
    <source>
        <dbReference type="EMBL" id="KAB6415067.1"/>
    </source>
</evidence>